<feature type="coiled-coil region" evidence="1">
    <location>
        <begin position="740"/>
        <end position="820"/>
    </location>
</feature>
<organism evidence="3 4">
    <name type="scientific">Corynespora cassiicola Philippines</name>
    <dbReference type="NCBI Taxonomy" id="1448308"/>
    <lineage>
        <taxon>Eukaryota</taxon>
        <taxon>Fungi</taxon>
        <taxon>Dikarya</taxon>
        <taxon>Ascomycota</taxon>
        <taxon>Pezizomycotina</taxon>
        <taxon>Dothideomycetes</taxon>
        <taxon>Pleosporomycetidae</taxon>
        <taxon>Pleosporales</taxon>
        <taxon>Corynesporascaceae</taxon>
        <taxon>Corynespora</taxon>
    </lineage>
</organism>
<feature type="region of interest" description="Disordered" evidence="2">
    <location>
        <begin position="211"/>
        <end position="232"/>
    </location>
</feature>
<dbReference type="STRING" id="1448308.A0A2T2N7H9"/>
<feature type="region of interest" description="Disordered" evidence="2">
    <location>
        <begin position="1161"/>
        <end position="1189"/>
    </location>
</feature>
<feature type="compositionally biased region" description="Polar residues" evidence="2">
    <location>
        <begin position="77"/>
        <end position="87"/>
    </location>
</feature>
<feature type="compositionally biased region" description="Acidic residues" evidence="2">
    <location>
        <begin position="2281"/>
        <end position="2292"/>
    </location>
</feature>
<name>A0A2T2N7H9_CORCC</name>
<gene>
    <name evidence="3" type="ORF">BS50DRAFT_150291</name>
</gene>
<accession>A0A2T2N7H9</accession>
<evidence type="ECO:0000313" key="3">
    <source>
        <dbReference type="EMBL" id="PSN61412.1"/>
    </source>
</evidence>
<feature type="compositionally biased region" description="Acidic residues" evidence="2">
    <location>
        <begin position="2258"/>
        <end position="2267"/>
    </location>
</feature>
<feature type="coiled-coil region" evidence="1">
    <location>
        <begin position="235"/>
        <end position="262"/>
    </location>
</feature>
<feature type="compositionally biased region" description="Basic and acidic residues" evidence="2">
    <location>
        <begin position="112"/>
        <end position="132"/>
    </location>
</feature>
<feature type="region of interest" description="Disordered" evidence="2">
    <location>
        <begin position="415"/>
        <end position="448"/>
    </location>
</feature>
<feature type="region of interest" description="Disordered" evidence="2">
    <location>
        <begin position="2141"/>
        <end position="2168"/>
    </location>
</feature>
<proteinExistence type="predicted"/>
<evidence type="ECO:0000313" key="4">
    <source>
        <dbReference type="Proteomes" id="UP000240883"/>
    </source>
</evidence>
<feature type="compositionally biased region" description="Polar residues" evidence="2">
    <location>
        <begin position="2332"/>
        <end position="2341"/>
    </location>
</feature>
<feature type="coiled-coil region" evidence="1">
    <location>
        <begin position="1610"/>
        <end position="1645"/>
    </location>
</feature>
<evidence type="ECO:0000256" key="2">
    <source>
        <dbReference type="SAM" id="MobiDB-lite"/>
    </source>
</evidence>
<feature type="compositionally biased region" description="Acidic residues" evidence="2">
    <location>
        <begin position="2370"/>
        <end position="2384"/>
    </location>
</feature>
<reference evidence="3 4" key="1">
    <citation type="journal article" date="2018" name="Front. Microbiol.">
        <title>Genome-Wide Analysis of Corynespora cassiicola Leaf Fall Disease Putative Effectors.</title>
        <authorList>
            <person name="Lopez D."/>
            <person name="Ribeiro S."/>
            <person name="Label P."/>
            <person name="Fumanal B."/>
            <person name="Venisse J.S."/>
            <person name="Kohler A."/>
            <person name="de Oliveira R.R."/>
            <person name="Labutti K."/>
            <person name="Lipzen A."/>
            <person name="Lail K."/>
            <person name="Bauer D."/>
            <person name="Ohm R.A."/>
            <person name="Barry K.W."/>
            <person name="Spatafora J."/>
            <person name="Grigoriev I.V."/>
            <person name="Martin F.M."/>
            <person name="Pujade-Renaud V."/>
        </authorList>
    </citation>
    <scope>NUCLEOTIDE SEQUENCE [LARGE SCALE GENOMIC DNA]</scope>
    <source>
        <strain evidence="3 4">Philippines</strain>
    </source>
</reference>
<keyword evidence="4" id="KW-1185">Reference proteome</keyword>
<feature type="region of interest" description="Disordered" evidence="2">
    <location>
        <begin position="1"/>
        <end position="181"/>
    </location>
</feature>
<protein>
    <submittedName>
        <fullName evidence="3">Uncharacterized protein</fullName>
    </submittedName>
</protein>
<dbReference type="Proteomes" id="UP000240883">
    <property type="component" value="Unassembled WGS sequence"/>
</dbReference>
<dbReference type="EMBL" id="KZ678144">
    <property type="protein sequence ID" value="PSN61412.1"/>
    <property type="molecule type" value="Genomic_DNA"/>
</dbReference>
<dbReference type="PANTHER" id="PTHR23159:SF60">
    <property type="entry name" value="SPINDLE ASSEMBLY ABNORMAL PROTEIN 4"/>
    <property type="match status" value="1"/>
</dbReference>
<feature type="region of interest" description="Disordered" evidence="2">
    <location>
        <begin position="2456"/>
        <end position="2491"/>
    </location>
</feature>
<dbReference type="PANTHER" id="PTHR23159">
    <property type="entry name" value="CENTROSOMAL PROTEIN 2"/>
    <property type="match status" value="1"/>
</dbReference>
<keyword evidence="1" id="KW-0175">Coiled coil</keyword>
<feature type="region of interest" description="Disordered" evidence="2">
    <location>
        <begin position="1921"/>
        <end position="1984"/>
    </location>
</feature>
<feature type="compositionally biased region" description="Low complexity" evidence="2">
    <location>
        <begin position="415"/>
        <end position="428"/>
    </location>
</feature>
<dbReference type="OrthoDB" id="5423371at2759"/>
<feature type="compositionally biased region" description="Basic and acidic residues" evidence="2">
    <location>
        <begin position="1"/>
        <end position="15"/>
    </location>
</feature>
<feature type="region of interest" description="Disordered" evidence="2">
    <location>
        <begin position="2012"/>
        <end position="2037"/>
    </location>
</feature>
<evidence type="ECO:0000256" key="1">
    <source>
        <dbReference type="SAM" id="Coils"/>
    </source>
</evidence>
<feature type="compositionally biased region" description="Low complexity" evidence="2">
    <location>
        <begin position="2394"/>
        <end position="2406"/>
    </location>
</feature>
<sequence>MSSDRDSSRDRELVRHRQSFSAGGLHIPMWDSSDPERAPPPLPLNPGSPNLTTRPNTSAAIANAAKALEEKARESLPMSSYTTNPMPQRSPERSLIKGAHKRMQSLQPSGVRDLRSYLDTHKSPEKSPERPVTRGGTPPRESAKDYFGSGGDQSPRFGSPTPSRDGIKDTAPLRASTRPLQKAILGENTNPSATMMALQNMTIPPHIMDPPLSDVTNSASTKSPPPAAPAAPESLDAISNQLASITNIVSNLQKDMSQLSRRSKDNATDLVSLKDATNSRDEDIRKSLKDLLNTVNQAQQAASTPGGMSRTGSNFDFKDPHMTPTKSFSLPRIPSPNSFLDERIGSPNPYSVEGAASVAMLEKIIREMVTKDGQERLIANLETLVDKANGETAKKVAELVEFVKSGSANNAFGSPAPPGSAAFQASPGTGPLTRTTSDAFPLNKVSDGGKPYTSPKAADFVSEEMLKFLRKIKDSVTEAGGVSDETKSLVQELREEVLSMGQDIARKIEENEVTRALEPNQPTEDVGAIIQEGLADLKEHLDTVMRERRRQSISSNVTRNTVDANEVYDVVRSALAERGMDQQIQASQVDQEAIIAAIREAWNESKPDVQIEQYGLERDEILECLREGLQEYRGSGSVTKEEIEALIQDGIQSIKLPPPINEANEIREEVLMAVRECLEEFKPSLVPHAPPTAPLTQEEITNAVREGLSIDIDQEHLIDAMQTAVDTLKAQDASHDDEVLQRLQGLLDEMQSEFKSYSSANGRETEQVLDALRDGLDSLRGQIEGYIDKAQDVTNKDEIVDQLHAELEQLRVDVKSYVAESAQDEDIWRRPEMVEYFKTEFDKIETTLNDKLTAYAKHTSEIIEALNAGFEGIKSQVATRDADADSNEEINEAMKQEFTTLKEVVLGDTTTSKDEILEKLQAGFDGLQTCLGETASANNNDEILATLKEEFDHLRETLGGALVRGNGADKDDIVDAVRELIDGLRSAHETTTKDSVNSIQEGLDNLKESIGGALVRSNDTSERDDMLQTVKIALEEIKASAKSMDFNEELLEAFRGELEQVHQSNGLIRQSSRADAEEVMEALRLGLDDLRSHVEKKLDNPERHIASTNEIIDNLNEGLEGIRADVTKAAEKPIDMTISYEILETLKEGIAGLREEITKLKESKDEPAADEEPAPAGTEVVLAEDPEQATSREIVNDSLRRDDIEKMELMLGQLQVKVEAMDANIQNHPPPEPAVAPGTATKEDLASVAMKEDLASIAMKEDLASVVMKDDLASVATKEDLASIALKEDLASVESLLKELAGTVQALQERETPVPSIEGMATKEDTDAIETLLSNVKAKIEEFVFPDPATAVTKENLDDVELVVRTTSDALDTLAKKIEEEGATKGDVTVVQVIADDIKVALDEMKEAAKTADETDPRATKADVESLTLLLDEMKIKVEGLKIPDPEEIPTKADVEQLTGLVNDFRESHENFKESYEKDIHTTSMMFDHRKQEAEALSEALEEVKTALGEFREDIKTNLIEGGPIEGLQASFKTLEETIGSSNVTADVKELMETVSREFERAHGSIEGLQNDQAEKSALQLEKHDEAKEAVITAFNSKVDDRFDTLMAKYDDAQLLADELAKVMKEKTEEQEKILESTKAMAEELRLTIDTLGASITGMNDRFEDATNKWSTDSATVFSKIDDTITKLDEQKLEDKTEHSHTRDELKNIESIFTGLQDNVTEYHPKFMVALHEIEALVKAHYEFTQKAKEAADEHIQTVNEEAKARAEELGSQLSALPALLPPPPPAIELPEKYDDAPVQEKLDKLIGHAEDTTTTTTQLERLEEIHAQVKATAAEVTEFVAKQTQLITDGNEAKEREAEELALMVERRMAQKEQLEADLENLKAEKERIIQEAKEEKERAAQELKEERERAQEERERLVQEFKDERERHLQESKLERDQALQESKEEREQAVQEAKAERERVLEEAKEERERALEEAKEERARALQELKEEREKHLQELKEEKERALQEAKEERELSLLESKEERDRSLQESKEERERVLEELRGEKERVMAELKEEKEQTIIELKEEKDSLLAIVAALQAERENLANQKVRLTGEVSSLHTALDIRREELHMMDVKADALERRILNGIMDHSRALMIAKGGSKSPNKSKKRMSVDPSDPSKLMPNSAAANGLSFALKPRPAIRRNGPPANPASRRIHSLSQISGNAPSGAQGYLAAGNNTSNGGLKRSHSVKTNNMRKISWGGRPSAVVANKENEPLGEEDETETEQTYARSIHADDASIAEEGQEDAESEAGTQRRHSISTYAESYADGETPSVDGRRSSYGAPGSEYTYDSGSSYMTGSDVDRRVSYGSSAAPSTLTYEDQRSELNDSESEGSDAEDDEPTAILDETIVPSEAASEAPANAETDVPADAAPSEITASEISTATADSEVSLPTDSEVNRAVEAVREDMKENPHLYAAPSDSGVGSELPTAALEGDGAKSVGAGGEDPDYFRRMAEEESVVG</sequence>
<feature type="region of interest" description="Disordered" evidence="2">
    <location>
        <begin position="297"/>
        <end position="333"/>
    </location>
</feature>
<feature type="region of interest" description="Disordered" evidence="2">
    <location>
        <begin position="2204"/>
        <end position="2417"/>
    </location>
</feature>
<feature type="compositionally biased region" description="Polar residues" evidence="2">
    <location>
        <begin position="2351"/>
        <end position="2362"/>
    </location>
</feature>